<proteinExistence type="predicted"/>
<feature type="compositionally biased region" description="Polar residues" evidence="2">
    <location>
        <begin position="145"/>
        <end position="159"/>
    </location>
</feature>
<dbReference type="EMBL" id="JAVHJL010000011">
    <property type="protein sequence ID" value="KAK6495989.1"/>
    <property type="molecule type" value="Genomic_DNA"/>
</dbReference>
<keyword evidence="1" id="KW-0539">Nucleus</keyword>
<dbReference type="SUPFAM" id="SSF57701">
    <property type="entry name" value="Zn2/Cys6 DNA-binding domain"/>
    <property type="match status" value="1"/>
</dbReference>
<evidence type="ECO:0000313" key="4">
    <source>
        <dbReference type="EMBL" id="KAK6495989.1"/>
    </source>
</evidence>
<dbReference type="GO" id="GO:0008270">
    <property type="term" value="F:zinc ion binding"/>
    <property type="evidence" value="ECO:0007669"/>
    <property type="project" value="InterPro"/>
</dbReference>
<dbReference type="CDD" id="cd00067">
    <property type="entry name" value="GAL4"/>
    <property type="match status" value="1"/>
</dbReference>
<dbReference type="AlphaFoldDB" id="A0AAV9VU53"/>
<evidence type="ECO:0000256" key="1">
    <source>
        <dbReference type="ARBA" id="ARBA00023242"/>
    </source>
</evidence>
<evidence type="ECO:0000313" key="5">
    <source>
        <dbReference type="Proteomes" id="UP001370758"/>
    </source>
</evidence>
<feature type="region of interest" description="Disordered" evidence="2">
    <location>
        <begin position="140"/>
        <end position="159"/>
    </location>
</feature>
<dbReference type="GO" id="GO:0000981">
    <property type="term" value="F:DNA-binding transcription factor activity, RNA polymerase II-specific"/>
    <property type="evidence" value="ECO:0007669"/>
    <property type="project" value="InterPro"/>
</dbReference>
<feature type="domain" description="Zn(2)-C6 fungal-type" evidence="3">
    <location>
        <begin position="10"/>
        <end position="40"/>
    </location>
</feature>
<dbReference type="PROSITE" id="PS50048">
    <property type="entry name" value="ZN2_CY6_FUNGAL_2"/>
    <property type="match status" value="1"/>
</dbReference>
<sequence>MLTIQKNRHACDRCHGHKLSCKRENATGPCVRCSKANVKCCITPKGKRSAARRYPMSVNMERNETMQRNANPAVQRADEQLLSPALDVFCKSSTFTDGDTRATNHSFDFMPSGLVIESPDVFPLAWEGLQLFPAVSFATEPHRASNPTDGTPSPSTKTSDFPTIELLEYQNLAFTPASAAPSPVFATPYPLDNDPNRVTPGKSFPQTSESDHEKRSKTHKNLIDKVAELHTKLYAQYEPNRPNEHNSQIRQHISAVSDKFNVGETFALSQNLLDIQKRFRITSTADYSLDFLVQYGSYDVGCRGGATTGRERGTDNGGSNDSTLHDPASILLLLSCRVRVLYIYRRVLSDINDVFHKGELVSSTTRDHESNSVNIGGLDWQASPKLQAIITLQAMEYFLTSFQTEPSDKSTEVAEERGGRFDPIAKTTIEAIKKAEAETLLAIKRIKCLI</sequence>
<keyword evidence="5" id="KW-1185">Reference proteome</keyword>
<gene>
    <name evidence="4" type="ORF">TWF481_002019</name>
</gene>
<dbReference type="Proteomes" id="UP001370758">
    <property type="component" value="Unassembled WGS sequence"/>
</dbReference>
<accession>A0AAV9VU53</accession>
<dbReference type="Gene3D" id="4.10.240.10">
    <property type="entry name" value="Zn(2)-C6 fungal-type DNA-binding domain"/>
    <property type="match status" value="1"/>
</dbReference>
<name>A0AAV9VU53_9PEZI</name>
<feature type="region of interest" description="Disordered" evidence="2">
    <location>
        <begin position="185"/>
        <end position="218"/>
    </location>
</feature>
<dbReference type="PROSITE" id="PS00463">
    <property type="entry name" value="ZN2_CY6_FUNGAL_1"/>
    <property type="match status" value="1"/>
</dbReference>
<reference evidence="4 5" key="1">
    <citation type="submission" date="2023-08" db="EMBL/GenBank/DDBJ databases">
        <authorList>
            <person name="Palmer J.M."/>
        </authorList>
    </citation>
    <scope>NUCLEOTIDE SEQUENCE [LARGE SCALE GENOMIC DNA]</scope>
    <source>
        <strain evidence="4 5">TWF481</strain>
    </source>
</reference>
<organism evidence="4 5">
    <name type="scientific">Arthrobotrys musiformis</name>
    <dbReference type="NCBI Taxonomy" id="47236"/>
    <lineage>
        <taxon>Eukaryota</taxon>
        <taxon>Fungi</taxon>
        <taxon>Dikarya</taxon>
        <taxon>Ascomycota</taxon>
        <taxon>Pezizomycotina</taxon>
        <taxon>Orbiliomycetes</taxon>
        <taxon>Orbiliales</taxon>
        <taxon>Orbiliaceae</taxon>
        <taxon>Arthrobotrys</taxon>
    </lineage>
</organism>
<evidence type="ECO:0000259" key="3">
    <source>
        <dbReference type="PROSITE" id="PS50048"/>
    </source>
</evidence>
<evidence type="ECO:0000256" key="2">
    <source>
        <dbReference type="SAM" id="MobiDB-lite"/>
    </source>
</evidence>
<comment type="caution">
    <text evidence="4">The sequence shown here is derived from an EMBL/GenBank/DDBJ whole genome shotgun (WGS) entry which is preliminary data.</text>
</comment>
<dbReference type="InterPro" id="IPR036864">
    <property type="entry name" value="Zn2-C6_fun-type_DNA-bd_sf"/>
</dbReference>
<protein>
    <recommendedName>
        <fullName evidence="3">Zn(2)-C6 fungal-type domain-containing protein</fullName>
    </recommendedName>
</protein>
<dbReference type="InterPro" id="IPR001138">
    <property type="entry name" value="Zn2Cys6_DnaBD"/>
</dbReference>